<sequence>MSSTYKTISADEAAYEGFRKLAKEHGLTNPELLAAMVQYFRVTKADPREPNGPDLSSALGKLTAKLDQLDKRTIGFIREQEKTYLKPLLADVQGLREWATGPNALTEPQLVDLEHWLTVIIRKGFQAPYRNPATADAPLPAPQGFAELEPVRQLLRKVLIRELNPAQFVRPAQAPAPAAPAAPPPATPNPPA</sequence>
<comment type="caution">
    <text evidence="2">The sequence shown here is derived from an EMBL/GenBank/DDBJ whole genome shotgun (WGS) entry which is preliminary data.</text>
</comment>
<keyword evidence="3" id="KW-1185">Reference proteome</keyword>
<evidence type="ECO:0000313" key="2">
    <source>
        <dbReference type="EMBL" id="KUG09209.1"/>
    </source>
</evidence>
<reference evidence="2 3" key="1">
    <citation type="submission" date="2015-11" db="EMBL/GenBank/DDBJ databases">
        <title>Solirubrum puertoriconensis gen. nov. an environmental bacteria isolated in Puerto Rico.</title>
        <authorList>
            <person name="Cuebas-Irizarry M.F."/>
            <person name="Montalvo-Rodriguez R."/>
        </authorList>
    </citation>
    <scope>NUCLEOTIDE SEQUENCE [LARGE SCALE GENOMIC DNA]</scope>
    <source>
        <strain evidence="2 3">MC1A</strain>
    </source>
</reference>
<organism evidence="2 3">
    <name type="scientific">Solirubrum puertoriconensis</name>
    <dbReference type="NCBI Taxonomy" id="1751427"/>
    <lineage>
        <taxon>Bacteria</taxon>
        <taxon>Pseudomonadati</taxon>
        <taxon>Bacteroidota</taxon>
        <taxon>Cytophagia</taxon>
        <taxon>Cytophagales</taxon>
    </lineage>
</organism>
<dbReference type="AlphaFoldDB" id="A0A9X0L612"/>
<gene>
    <name evidence="2" type="ORF">ASU33_20825</name>
</gene>
<evidence type="ECO:0000313" key="3">
    <source>
        <dbReference type="Proteomes" id="UP000054223"/>
    </source>
</evidence>
<dbReference type="OrthoDB" id="883175at2"/>
<evidence type="ECO:0000256" key="1">
    <source>
        <dbReference type="SAM" id="MobiDB-lite"/>
    </source>
</evidence>
<dbReference type="EMBL" id="LNAL01000004">
    <property type="protein sequence ID" value="KUG09209.1"/>
    <property type="molecule type" value="Genomic_DNA"/>
</dbReference>
<dbReference type="InterPro" id="IPR048012">
    <property type="entry name" value="BfmA-like_N"/>
</dbReference>
<feature type="compositionally biased region" description="Pro residues" evidence="1">
    <location>
        <begin position="177"/>
        <end position="192"/>
    </location>
</feature>
<accession>A0A9X0L612</accession>
<name>A0A9X0L612_SOLP1</name>
<dbReference type="RefSeq" id="WP_059068385.1">
    <property type="nucleotide sequence ID" value="NZ_LNAL01000004.1"/>
</dbReference>
<feature type="region of interest" description="Disordered" evidence="1">
    <location>
        <begin position="171"/>
        <end position="192"/>
    </location>
</feature>
<dbReference type="NCBIfam" id="NF041200">
    <property type="entry name" value="mob_BfmA_Nterm"/>
    <property type="match status" value="1"/>
</dbReference>
<dbReference type="Proteomes" id="UP000054223">
    <property type="component" value="Unassembled WGS sequence"/>
</dbReference>
<proteinExistence type="predicted"/>
<protein>
    <submittedName>
        <fullName evidence="2">Uncharacterized protein</fullName>
    </submittedName>
</protein>